<evidence type="ECO:0000313" key="10">
    <source>
        <dbReference type="Proteomes" id="UP001061070"/>
    </source>
</evidence>
<sequence>MGSLSVWHWAIVLGVMLVLFGGGKRLSSTMGDLGRGLKTFRKEISDFGSEDAPPTIEDKRVPVAIHSVETVSNPLREPESVPHHEVVVEI</sequence>
<keyword evidence="3 8" id="KW-0812">Transmembrane</keyword>
<feature type="transmembrane region" description="Helical" evidence="8">
    <location>
        <begin position="6"/>
        <end position="23"/>
    </location>
</feature>
<comment type="subunit">
    <text evidence="8">The Tat system comprises two distinct complexes: a TatABC complex, containing multiple copies of TatA, TatB and TatC subunits, and a separate TatA complex, containing only TatA subunits. Substrates initially bind to the TatABC complex, which probably triggers association of the separate TatA complex to form the active translocon.</text>
</comment>
<dbReference type="RefSeq" id="WP_099182460.1">
    <property type="nucleotide sequence ID" value="NZ_BAQW01000013.1"/>
</dbReference>
<evidence type="ECO:0000256" key="1">
    <source>
        <dbReference type="ARBA" id="ARBA00004167"/>
    </source>
</evidence>
<comment type="similarity">
    <text evidence="8">Belongs to the TatA/E family.</text>
</comment>
<comment type="function">
    <text evidence="8">Part of the twin-arginine translocation (Tat) system that transports large folded proteins containing a characteristic twin-arginine motif in their signal peptide across membranes. TatA could form the protein-conducting channel of the Tat system.</text>
</comment>
<evidence type="ECO:0000256" key="6">
    <source>
        <dbReference type="ARBA" id="ARBA00023010"/>
    </source>
</evidence>
<evidence type="ECO:0000256" key="8">
    <source>
        <dbReference type="HAMAP-Rule" id="MF_00236"/>
    </source>
</evidence>
<name>A0ABQ0QFJ9_9PROT</name>
<protein>
    <recommendedName>
        <fullName evidence="8">Sec-independent protein translocase protein TatA</fullName>
    </recommendedName>
</protein>
<evidence type="ECO:0000256" key="5">
    <source>
        <dbReference type="ARBA" id="ARBA00022989"/>
    </source>
</evidence>
<comment type="subcellular location">
    <subcellularLocation>
        <location evidence="8">Cell membrane</location>
        <topology evidence="8">Single-pass membrane protein</topology>
    </subcellularLocation>
    <subcellularLocation>
        <location evidence="1">Membrane</location>
        <topology evidence="1">Single-pass membrane protein</topology>
    </subcellularLocation>
</comment>
<dbReference type="InterPro" id="IPR006312">
    <property type="entry name" value="TatA/E"/>
</dbReference>
<proteinExistence type="inferred from homology"/>
<evidence type="ECO:0000256" key="2">
    <source>
        <dbReference type="ARBA" id="ARBA00022448"/>
    </source>
</evidence>
<dbReference type="EMBL" id="BAQW01000013">
    <property type="protein sequence ID" value="GBR17243.1"/>
    <property type="molecule type" value="Genomic_DNA"/>
</dbReference>
<evidence type="ECO:0000256" key="7">
    <source>
        <dbReference type="ARBA" id="ARBA00023136"/>
    </source>
</evidence>
<dbReference type="HAMAP" id="MF_00236">
    <property type="entry name" value="TatA_E"/>
    <property type="match status" value="1"/>
</dbReference>
<gene>
    <name evidence="8" type="primary">tatA</name>
    <name evidence="9" type="ORF">AA0228_2984</name>
</gene>
<evidence type="ECO:0000313" key="9">
    <source>
        <dbReference type="EMBL" id="GBR17243.1"/>
    </source>
</evidence>
<keyword evidence="6 8" id="KW-0811">Translocation</keyword>
<evidence type="ECO:0000256" key="4">
    <source>
        <dbReference type="ARBA" id="ARBA00022927"/>
    </source>
</evidence>
<organism evidence="9 10">
    <name type="scientific">Gluconobacter frateurii NRIC 0228</name>
    <dbReference type="NCBI Taxonomy" id="1307946"/>
    <lineage>
        <taxon>Bacteria</taxon>
        <taxon>Pseudomonadati</taxon>
        <taxon>Pseudomonadota</taxon>
        <taxon>Alphaproteobacteria</taxon>
        <taxon>Acetobacterales</taxon>
        <taxon>Acetobacteraceae</taxon>
        <taxon>Gluconobacter</taxon>
    </lineage>
</organism>
<reference evidence="9" key="1">
    <citation type="submission" date="2013-04" db="EMBL/GenBank/DDBJ databases">
        <title>The genome sequencing project of 58 acetic acid bacteria.</title>
        <authorList>
            <person name="Okamoto-Kainuma A."/>
            <person name="Ishikawa M."/>
            <person name="Umino S."/>
            <person name="Koizumi Y."/>
            <person name="Shiwa Y."/>
            <person name="Yoshikawa H."/>
            <person name="Matsutani M."/>
            <person name="Matsushita K."/>
        </authorList>
    </citation>
    <scope>NUCLEOTIDE SEQUENCE</scope>
    <source>
        <strain evidence="9">NRIC 0228</strain>
    </source>
</reference>
<keyword evidence="8" id="KW-1003">Cell membrane</keyword>
<comment type="caution">
    <text evidence="9">The sequence shown here is derived from an EMBL/GenBank/DDBJ whole genome shotgun (WGS) entry which is preliminary data.</text>
</comment>
<accession>A0ABQ0QFJ9</accession>
<keyword evidence="5 8" id="KW-1133">Transmembrane helix</keyword>
<evidence type="ECO:0000256" key="3">
    <source>
        <dbReference type="ARBA" id="ARBA00022692"/>
    </source>
</evidence>
<keyword evidence="7 8" id="KW-0472">Membrane</keyword>
<dbReference type="Proteomes" id="UP001061070">
    <property type="component" value="Unassembled WGS sequence"/>
</dbReference>
<dbReference type="Gene3D" id="1.20.5.3310">
    <property type="match status" value="1"/>
</dbReference>
<dbReference type="NCBIfam" id="TIGR01411">
    <property type="entry name" value="tatAE"/>
    <property type="match status" value="1"/>
</dbReference>
<keyword evidence="10" id="KW-1185">Reference proteome</keyword>
<dbReference type="Pfam" id="PF02416">
    <property type="entry name" value="TatA_B_E"/>
    <property type="match status" value="1"/>
</dbReference>
<dbReference type="InterPro" id="IPR003369">
    <property type="entry name" value="TatA/B/E"/>
</dbReference>
<keyword evidence="2 8" id="KW-0813">Transport</keyword>
<keyword evidence="4 8" id="KW-0653">Protein transport</keyword>